<dbReference type="PANTHER" id="PTHR30349:SF64">
    <property type="entry name" value="PROPHAGE INTEGRASE INTD-RELATED"/>
    <property type="match status" value="1"/>
</dbReference>
<dbReference type="PANTHER" id="PTHR30349">
    <property type="entry name" value="PHAGE INTEGRASE-RELATED"/>
    <property type="match status" value="1"/>
</dbReference>
<evidence type="ECO:0000256" key="2">
    <source>
        <dbReference type="ARBA" id="ARBA00022908"/>
    </source>
</evidence>
<keyword evidence="2" id="KW-0229">DNA integration</keyword>
<evidence type="ECO:0000256" key="3">
    <source>
        <dbReference type="ARBA" id="ARBA00023125"/>
    </source>
</evidence>
<dbReference type="PROSITE" id="PS51898">
    <property type="entry name" value="TYR_RECOMBINASE"/>
    <property type="match status" value="1"/>
</dbReference>
<gene>
    <name evidence="6" type="ORF">LHCIRMBIA953_02512</name>
    <name evidence="7" type="ORF">LHCIRMBIA953_02596</name>
</gene>
<dbReference type="Proteomes" id="UP000017243">
    <property type="component" value="Unassembled WGS sequence"/>
</dbReference>
<accession>U4QNI0</accession>
<evidence type="ECO:0000313" key="6">
    <source>
        <dbReference type="EMBL" id="CDI43243.1"/>
    </source>
</evidence>
<dbReference type="InterPro" id="IPR002104">
    <property type="entry name" value="Integrase_catalytic"/>
</dbReference>
<dbReference type="GO" id="GO:0015074">
    <property type="term" value="P:DNA integration"/>
    <property type="evidence" value="ECO:0007669"/>
    <property type="project" value="UniProtKB-KW"/>
</dbReference>
<keyword evidence="3" id="KW-0238">DNA-binding</keyword>
<evidence type="ECO:0000256" key="4">
    <source>
        <dbReference type="ARBA" id="ARBA00023172"/>
    </source>
</evidence>
<evidence type="ECO:0000313" key="8">
    <source>
        <dbReference type="Proteomes" id="UP000017243"/>
    </source>
</evidence>
<dbReference type="InterPro" id="IPR028259">
    <property type="entry name" value="AP2-like_int_N"/>
</dbReference>
<evidence type="ECO:0000256" key="1">
    <source>
        <dbReference type="ARBA" id="ARBA00008857"/>
    </source>
</evidence>
<dbReference type="GO" id="GO:0003677">
    <property type="term" value="F:DNA binding"/>
    <property type="evidence" value="ECO:0007669"/>
    <property type="project" value="UniProtKB-KW"/>
</dbReference>
<dbReference type="Pfam" id="PF00589">
    <property type="entry name" value="Phage_integrase"/>
    <property type="match status" value="1"/>
</dbReference>
<dbReference type="Gene3D" id="1.10.150.130">
    <property type="match status" value="1"/>
</dbReference>
<dbReference type="InterPro" id="IPR011010">
    <property type="entry name" value="DNA_brk_join_enz"/>
</dbReference>
<comment type="caution">
    <text evidence="7">The sequence shown here is derived from an EMBL/GenBank/DDBJ whole genome shotgun (WGS) entry which is preliminary data.</text>
</comment>
<name>U4QNI0_LACHE</name>
<feature type="domain" description="Tyr recombinase" evidence="5">
    <location>
        <begin position="163"/>
        <end position="362"/>
    </location>
</feature>
<dbReference type="AlphaFoldDB" id="U4QNI0"/>
<dbReference type="RefSeq" id="WP_023061899.1">
    <property type="nucleotide sequence ID" value="NZ_CBUH010000169.1"/>
</dbReference>
<dbReference type="EMBL" id="CBUH010000169">
    <property type="protein sequence ID" value="CDI43325.1"/>
    <property type="molecule type" value="Genomic_DNA"/>
</dbReference>
<protein>
    <submittedName>
        <fullName evidence="7">Integrase</fullName>
    </submittedName>
</protein>
<dbReference type="InterPro" id="IPR013762">
    <property type="entry name" value="Integrase-like_cat_sf"/>
</dbReference>
<dbReference type="Gene3D" id="1.10.443.10">
    <property type="entry name" value="Intergrase catalytic core"/>
    <property type="match status" value="1"/>
</dbReference>
<dbReference type="InterPro" id="IPR004107">
    <property type="entry name" value="Integrase_SAM-like_N"/>
</dbReference>
<keyword evidence="4" id="KW-0233">DNA recombination</keyword>
<sequence>MAYIKKRGKKWQAQVSWYDLNNERQYKTKSGFLTKRQAQEWANKMEVAKDEQHISNRDPIFAEYFKDWYTTYKIPGKSKTTVVRYNTIYKKLKGSFGQAKLSKITRHNYQTFITDYGKTHAKDTVYKTNGSIRSCVADAIADGIIHKNFTQRINLTWNSERTRKIDYLSYAELQKLKDALLDNIKPWYISRHMLLTIMYTGMRPGEIAVLTWDDIDFKNETINVNKSYNHDLGRVEDYEDDKINKATKNANSVRIIKVDKKFLDIIQDLKQNNHHRIFIDRNDTIPTSNAVNKTLRKALKKCDIDKPTFHFHSLRHSHVALLLFKGVPLYAISKRLGHASMSTTAKKYAYMLDELKQQSDTQITKILDNL</sequence>
<evidence type="ECO:0000259" key="5">
    <source>
        <dbReference type="PROSITE" id="PS51898"/>
    </source>
</evidence>
<dbReference type="SUPFAM" id="SSF56349">
    <property type="entry name" value="DNA breaking-rejoining enzymes"/>
    <property type="match status" value="1"/>
</dbReference>
<evidence type="ECO:0000313" key="7">
    <source>
        <dbReference type="EMBL" id="CDI43325.1"/>
    </source>
</evidence>
<reference evidence="7 8" key="1">
    <citation type="submission" date="2013-09" db="EMBL/GenBank/DDBJ databases">
        <title>Draft Genome Sequence of five Lactobacillus helveticus strains CIRM-BIA 101T, 103, 104, 951 and 953 isolated from milk product.</title>
        <authorList>
            <person name="Valence F."/>
            <person name="Chuat V."/>
            <person name="Ma L."/>
            <person name="Creno S."/>
            <person name="Falentin H."/>
            <person name="Lortal S."/>
            <person name="Bizet C."/>
            <person name="Clermont D."/>
            <person name="Loux V."/>
            <person name="Bouchier C."/>
            <person name="Cousin S."/>
        </authorList>
    </citation>
    <scope>NUCLEOTIDE SEQUENCE [LARGE SCALE GENOMIC DNA]</scope>
    <source>
        <strain evidence="7 8">CIRM-BIA 953</strain>
    </source>
</reference>
<dbReference type="EMBL" id="CBUH010000169">
    <property type="protein sequence ID" value="CDI43243.1"/>
    <property type="molecule type" value="Genomic_DNA"/>
</dbReference>
<dbReference type="CDD" id="cd01189">
    <property type="entry name" value="INT_ICEBs1_C_like"/>
    <property type="match status" value="1"/>
</dbReference>
<dbReference type="Pfam" id="PF14659">
    <property type="entry name" value="Phage_int_SAM_3"/>
    <property type="match status" value="1"/>
</dbReference>
<dbReference type="InterPro" id="IPR050090">
    <property type="entry name" value="Tyrosine_recombinase_XerCD"/>
</dbReference>
<dbReference type="InterPro" id="IPR010998">
    <property type="entry name" value="Integrase_recombinase_N"/>
</dbReference>
<comment type="similarity">
    <text evidence="1">Belongs to the 'phage' integrase family.</text>
</comment>
<dbReference type="Pfam" id="PF14657">
    <property type="entry name" value="Arm-DNA-bind_4"/>
    <property type="match status" value="1"/>
</dbReference>
<dbReference type="GO" id="GO:0006310">
    <property type="term" value="P:DNA recombination"/>
    <property type="evidence" value="ECO:0007669"/>
    <property type="project" value="UniProtKB-KW"/>
</dbReference>
<organism evidence="7 8">
    <name type="scientific">Lactobacillus helveticus CIRM-BIA 953</name>
    <dbReference type="NCBI Taxonomy" id="1226335"/>
    <lineage>
        <taxon>Bacteria</taxon>
        <taxon>Bacillati</taxon>
        <taxon>Bacillota</taxon>
        <taxon>Bacilli</taxon>
        <taxon>Lactobacillales</taxon>
        <taxon>Lactobacillaceae</taxon>
        <taxon>Lactobacillus</taxon>
    </lineage>
</organism>
<proteinExistence type="inferred from homology"/>